<reference evidence="9" key="2">
    <citation type="submission" date="2009-11" db="EMBL/GenBank/DDBJ databases">
        <title>The Genome Sequence of Allomyces macrogynus strain ATCC 38327.</title>
        <authorList>
            <consortium name="The Broad Institute Genome Sequencing Platform"/>
            <person name="Russ C."/>
            <person name="Cuomo C."/>
            <person name="Shea T."/>
            <person name="Young S.K."/>
            <person name="Zeng Q."/>
            <person name="Koehrsen M."/>
            <person name="Haas B."/>
            <person name="Borodovsky M."/>
            <person name="Guigo R."/>
            <person name="Alvarado L."/>
            <person name="Berlin A."/>
            <person name="Borenstein D."/>
            <person name="Chen Z."/>
            <person name="Engels R."/>
            <person name="Freedman E."/>
            <person name="Gellesch M."/>
            <person name="Goldberg J."/>
            <person name="Griggs A."/>
            <person name="Gujja S."/>
            <person name="Heiman D."/>
            <person name="Hepburn T."/>
            <person name="Howarth C."/>
            <person name="Jen D."/>
            <person name="Larson L."/>
            <person name="Lewis B."/>
            <person name="Mehta T."/>
            <person name="Park D."/>
            <person name="Pearson M."/>
            <person name="Roberts A."/>
            <person name="Saif S."/>
            <person name="Shenoy N."/>
            <person name="Sisk P."/>
            <person name="Stolte C."/>
            <person name="Sykes S."/>
            <person name="Walk T."/>
            <person name="White J."/>
            <person name="Yandava C."/>
            <person name="Burger G."/>
            <person name="Gray M.W."/>
            <person name="Holland P.W.H."/>
            <person name="King N."/>
            <person name="Lang F.B.F."/>
            <person name="Roger A.J."/>
            <person name="Ruiz-Trillo I."/>
            <person name="Lander E."/>
            <person name="Nusbaum C."/>
        </authorList>
    </citation>
    <scope>NUCLEOTIDE SEQUENCE [LARGE SCALE GENOMIC DNA]</scope>
    <source>
        <strain evidence="9">ATCC 38327</strain>
    </source>
</reference>
<feature type="region of interest" description="Disordered" evidence="6">
    <location>
        <begin position="1"/>
        <end position="160"/>
    </location>
</feature>
<dbReference type="Proteomes" id="UP000054350">
    <property type="component" value="Unassembled WGS sequence"/>
</dbReference>
<evidence type="ECO:0000256" key="4">
    <source>
        <dbReference type="ARBA" id="ARBA00023136"/>
    </source>
</evidence>
<keyword evidence="2" id="KW-0812">Transmembrane</keyword>
<dbReference type="eggNOG" id="KOG2687">
    <property type="taxonomic scope" value="Eukaryota"/>
</dbReference>
<dbReference type="STRING" id="578462.A0A0L0SKI1"/>
<comment type="subcellular location">
    <subcellularLocation>
        <location evidence="1">Membrane</location>
    </subcellularLocation>
</comment>
<feature type="region of interest" description="Disordered" evidence="6">
    <location>
        <begin position="719"/>
        <end position="780"/>
    </location>
</feature>
<evidence type="ECO:0000256" key="5">
    <source>
        <dbReference type="SAM" id="Coils"/>
    </source>
</evidence>
<sequence>MLPRSDSGDSLPARAEPVKNLRTRQVFAAAAAEPRASPRRRAALAKSLDPPMRGAQPPPPRPAAPPARSWLARRDVLGTPAAVSKRVEGYESSDEDETADRWDQRQEFANRHDDERNQHDHQYDEYDDERYDEDEEYDEDLEGEDDVHDEDRRTYRRPSDPRAAIAAWSADLRTRSAIKARHAAQSMRRMASAARSATMAKVVRPTVEITAWFLRAEHRRFLLGILVLLALAAYLQLQQHLASRLPAPSEYSETTGPPPAPIPDPLAKVPPLGEIVPPPSPPPPSMVIVDESNQPKPIVSKPDVELPPPPPSNPPKRNSATGASWNPFSGSRRDPATQVTQRVADTESLLHQLQEHVQQLTSRLQALEAEYQDSHAAMVVKLTTAQTRATEAEANLLKLQQSADAHDAQWVHDHVVKLVESETAVLTDELATALQRARDEARQAIAAAQDAVRRAETLHPAPVPAQPPLRLCMPDYALLSAGARVIHPLTAPTLSWPSRSRILRWLRLGRTYAHPPETAFMPVVLGTTTPARSSSSSPSSAVVADPTAVVGRCWSMSGASGAVTIELARPVPVEAVTVAHLARAVTVDFGSAPRTIRAYAVYDLPSTMSRFANTSASSPRHAPESLDAIPLLHPRDALALRRATPHRVLLAEFVYDDRGTKDEPADPTARVLAYMTVPVREAARAVVAARPVTHVAFAIAENHGHPAHTCVYRLQVHAPPPSQAEGTQEGADSEPVKEADLEQPQAAAVGQVNSDPDPEPPVRPSGEELEGGVPPPPPMA</sequence>
<keyword evidence="3" id="KW-1133">Transmembrane helix</keyword>
<accession>A0A0L0SKI1</accession>
<keyword evidence="9" id="KW-1185">Reference proteome</keyword>
<feature type="compositionally biased region" description="Polar residues" evidence="6">
    <location>
        <begin position="316"/>
        <end position="329"/>
    </location>
</feature>
<dbReference type="OrthoDB" id="342281at2759"/>
<feature type="compositionally biased region" description="Pro residues" evidence="6">
    <location>
        <begin position="56"/>
        <end position="65"/>
    </location>
</feature>
<dbReference type="EMBL" id="GG745341">
    <property type="protein sequence ID" value="KNE62919.1"/>
    <property type="molecule type" value="Genomic_DNA"/>
</dbReference>
<dbReference type="Pfam" id="PF07738">
    <property type="entry name" value="Sad1_UNC"/>
    <property type="match status" value="2"/>
</dbReference>
<evidence type="ECO:0000256" key="3">
    <source>
        <dbReference type="ARBA" id="ARBA00022989"/>
    </source>
</evidence>
<evidence type="ECO:0000256" key="1">
    <source>
        <dbReference type="ARBA" id="ARBA00004370"/>
    </source>
</evidence>
<dbReference type="PROSITE" id="PS51469">
    <property type="entry name" value="SUN"/>
    <property type="match status" value="1"/>
</dbReference>
<dbReference type="PANTHER" id="PTHR12911">
    <property type="entry name" value="SAD1/UNC-84-LIKE PROTEIN-RELATED"/>
    <property type="match status" value="1"/>
</dbReference>
<dbReference type="GO" id="GO:0034993">
    <property type="term" value="C:meiotic nuclear membrane microtubule tethering complex"/>
    <property type="evidence" value="ECO:0007669"/>
    <property type="project" value="TreeGrafter"/>
</dbReference>
<dbReference type="Gene3D" id="2.60.120.260">
    <property type="entry name" value="Galactose-binding domain-like"/>
    <property type="match status" value="1"/>
</dbReference>
<organism evidence="8 9">
    <name type="scientific">Allomyces macrogynus (strain ATCC 38327)</name>
    <name type="common">Allomyces javanicus var. macrogynus</name>
    <dbReference type="NCBI Taxonomy" id="578462"/>
    <lineage>
        <taxon>Eukaryota</taxon>
        <taxon>Fungi</taxon>
        <taxon>Fungi incertae sedis</taxon>
        <taxon>Blastocladiomycota</taxon>
        <taxon>Blastocladiomycetes</taxon>
        <taxon>Blastocladiales</taxon>
        <taxon>Blastocladiaceae</taxon>
        <taxon>Allomyces</taxon>
    </lineage>
</organism>
<dbReference type="AlphaFoldDB" id="A0A0L0SKI1"/>
<dbReference type="GO" id="GO:0043495">
    <property type="term" value="F:protein-membrane adaptor activity"/>
    <property type="evidence" value="ECO:0007669"/>
    <property type="project" value="TreeGrafter"/>
</dbReference>
<proteinExistence type="predicted"/>
<feature type="domain" description="SUN" evidence="7">
    <location>
        <begin position="482"/>
        <end position="721"/>
    </location>
</feature>
<feature type="compositionally biased region" description="Acidic residues" evidence="6">
    <location>
        <begin position="125"/>
        <end position="148"/>
    </location>
</feature>
<dbReference type="InterPro" id="IPR012919">
    <property type="entry name" value="SUN_dom"/>
</dbReference>
<reference evidence="8 9" key="1">
    <citation type="submission" date="2009-11" db="EMBL/GenBank/DDBJ databases">
        <title>Annotation of Allomyces macrogynus ATCC 38327.</title>
        <authorList>
            <consortium name="The Broad Institute Genome Sequencing Platform"/>
            <person name="Russ C."/>
            <person name="Cuomo C."/>
            <person name="Burger G."/>
            <person name="Gray M.W."/>
            <person name="Holland P.W.H."/>
            <person name="King N."/>
            <person name="Lang F.B.F."/>
            <person name="Roger A.J."/>
            <person name="Ruiz-Trillo I."/>
            <person name="Young S.K."/>
            <person name="Zeng Q."/>
            <person name="Gargeya S."/>
            <person name="Fitzgerald M."/>
            <person name="Haas B."/>
            <person name="Abouelleil A."/>
            <person name="Alvarado L."/>
            <person name="Arachchi H.M."/>
            <person name="Berlin A."/>
            <person name="Chapman S.B."/>
            <person name="Gearin G."/>
            <person name="Goldberg J."/>
            <person name="Griggs A."/>
            <person name="Gujja S."/>
            <person name="Hansen M."/>
            <person name="Heiman D."/>
            <person name="Howarth C."/>
            <person name="Larimer J."/>
            <person name="Lui A."/>
            <person name="MacDonald P.J.P."/>
            <person name="McCowen C."/>
            <person name="Montmayeur A."/>
            <person name="Murphy C."/>
            <person name="Neiman D."/>
            <person name="Pearson M."/>
            <person name="Priest M."/>
            <person name="Roberts A."/>
            <person name="Saif S."/>
            <person name="Shea T."/>
            <person name="Sisk P."/>
            <person name="Stolte C."/>
            <person name="Sykes S."/>
            <person name="Wortman J."/>
            <person name="Nusbaum C."/>
            <person name="Birren B."/>
        </authorList>
    </citation>
    <scope>NUCLEOTIDE SEQUENCE [LARGE SCALE GENOMIC DNA]</scope>
    <source>
        <strain evidence="8 9">ATCC 38327</strain>
    </source>
</reference>
<dbReference type="VEuPathDB" id="FungiDB:AMAG_08097"/>
<evidence type="ECO:0000256" key="6">
    <source>
        <dbReference type="SAM" id="MobiDB-lite"/>
    </source>
</evidence>
<feature type="compositionally biased region" description="Pro residues" evidence="6">
    <location>
        <begin position="305"/>
        <end position="314"/>
    </location>
</feature>
<evidence type="ECO:0000313" key="9">
    <source>
        <dbReference type="Proteomes" id="UP000054350"/>
    </source>
</evidence>
<protein>
    <recommendedName>
        <fullName evidence="7">SUN domain-containing protein</fullName>
    </recommendedName>
</protein>
<evidence type="ECO:0000259" key="7">
    <source>
        <dbReference type="PROSITE" id="PS51469"/>
    </source>
</evidence>
<feature type="region of interest" description="Disordered" evidence="6">
    <location>
        <begin position="248"/>
        <end position="338"/>
    </location>
</feature>
<dbReference type="PANTHER" id="PTHR12911:SF8">
    <property type="entry name" value="KLAROID PROTEIN-RELATED"/>
    <property type="match status" value="1"/>
</dbReference>
<dbReference type="InterPro" id="IPR045119">
    <property type="entry name" value="SUN1-5"/>
</dbReference>
<feature type="compositionally biased region" description="Basic and acidic residues" evidence="6">
    <location>
        <begin position="149"/>
        <end position="160"/>
    </location>
</feature>
<gene>
    <name evidence="8" type="ORF">AMAG_08097</name>
</gene>
<evidence type="ECO:0000313" key="8">
    <source>
        <dbReference type="EMBL" id="KNE62919.1"/>
    </source>
</evidence>
<evidence type="ECO:0000256" key="2">
    <source>
        <dbReference type="ARBA" id="ARBA00022692"/>
    </source>
</evidence>
<feature type="compositionally biased region" description="Basic and acidic residues" evidence="6">
    <location>
        <begin position="99"/>
        <end position="124"/>
    </location>
</feature>
<keyword evidence="4" id="KW-0472">Membrane</keyword>
<name>A0A0L0SKI1_ALLM3</name>
<keyword evidence="5" id="KW-0175">Coiled coil</keyword>
<feature type="compositionally biased region" description="Pro residues" evidence="6">
    <location>
        <begin position="276"/>
        <end position="285"/>
    </location>
</feature>
<feature type="coiled-coil region" evidence="5">
    <location>
        <begin position="343"/>
        <end position="458"/>
    </location>
</feature>